<dbReference type="Pfam" id="PF11219">
    <property type="entry name" value="DUF3014"/>
    <property type="match status" value="1"/>
</dbReference>
<keyword evidence="1" id="KW-1133">Transmembrane helix</keyword>
<keyword evidence="1" id="KW-0812">Transmembrane</keyword>
<dbReference type="RefSeq" id="WP_104430061.1">
    <property type="nucleotide sequence ID" value="NZ_PTIZ01000011.1"/>
</dbReference>
<dbReference type="Proteomes" id="UP000240010">
    <property type="component" value="Unassembled WGS sequence"/>
</dbReference>
<name>A0A2S6H9X1_9GAMM</name>
<dbReference type="AlphaFoldDB" id="A0A2S6H9X1"/>
<accession>A0A2S6H9X1</accession>
<comment type="caution">
    <text evidence="2">The sequence shown here is derived from an EMBL/GenBank/DDBJ whole genome shotgun (WGS) entry which is preliminary data.</text>
</comment>
<evidence type="ECO:0000313" key="2">
    <source>
        <dbReference type="EMBL" id="PPK74193.1"/>
    </source>
</evidence>
<dbReference type="InterPro" id="IPR021382">
    <property type="entry name" value="DUF3014"/>
</dbReference>
<keyword evidence="1" id="KW-0472">Membrane</keyword>
<dbReference type="EMBL" id="PTIZ01000011">
    <property type="protein sequence ID" value="PPK74193.1"/>
    <property type="molecule type" value="Genomic_DNA"/>
</dbReference>
<reference evidence="2 3" key="1">
    <citation type="submission" date="2018-02" db="EMBL/GenBank/DDBJ databases">
        <title>Subsurface microbial communities from deep shales in Ohio and West Virginia, USA.</title>
        <authorList>
            <person name="Wrighton K."/>
        </authorList>
    </citation>
    <scope>NUCLEOTIDE SEQUENCE [LARGE SCALE GENOMIC DNA]</scope>
    <source>
        <strain evidence="2 3">OWC-DMM</strain>
    </source>
</reference>
<gene>
    <name evidence="2" type="ORF">B0F87_111124</name>
</gene>
<sequence>MNRYDQVKDKKIGGGVILAAIILIALTGGGWFYFEHLQSNAVTGPETRILALPSSSRETGTVDPLSVSEAIDGVTTTEAVPGAGTDTIVELQQETSFILPDLDHSDALLREEMTGISPVLSGWLNTDQLVRKYVVIANDFSQGLRLEKNLRFLELDQPFAVDQDNENLFIATRSYQRYDRLAAAINGLDVQATLAVYKKFRPLLVQVFREFSYPDEYSLEDIFTKAAAVILAAPARDGQIALERQSARYKFADQQLEALNPVHKQMLRMGPDNTHIIQNKLRLFVAGLASLKE</sequence>
<protein>
    <recommendedName>
        <fullName evidence="4">DUF3014 family protein</fullName>
    </recommendedName>
</protein>
<organism evidence="2 3">
    <name type="scientific">Methylobacter tundripaludum</name>
    <dbReference type="NCBI Taxonomy" id="173365"/>
    <lineage>
        <taxon>Bacteria</taxon>
        <taxon>Pseudomonadati</taxon>
        <taxon>Pseudomonadota</taxon>
        <taxon>Gammaproteobacteria</taxon>
        <taxon>Methylococcales</taxon>
        <taxon>Methylococcaceae</taxon>
        <taxon>Methylobacter</taxon>
    </lineage>
</organism>
<evidence type="ECO:0008006" key="4">
    <source>
        <dbReference type="Google" id="ProtNLM"/>
    </source>
</evidence>
<evidence type="ECO:0000256" key="1">
    <source>
        <dbReference type="SAM" id="Phobius"/>
    </source>
</evidence>
<feature type="transmembrane region" description="Helical" evidence="1">
    <location>
        <begin position="12"/>
        <end position="34"/>
    </location>
</feature>
<evidence type="ECO:0000313" key="3">
    <source>
        <dbReference type="Proteomes" id="UP000240010"/>
    </source>
</evidence>
<proteinExistence type="predicted"/>